<protein>
    <submittedName>
        <fullName evidence="1">Uncharacterized protein</fullName>
    </submittedName>
</protein>
<proteinExistence type="predicted"/>
<evidence type="ECO:0000313" key="1">
    <source>
        <dbReference type="EMBL" id="JAE20593.1"/>
    </source>
</evidence>
<sequence>MVLSWRRRVILSCCCYRGFKQIVIKLNPLGETIAICQNQVPDSFPLLQLTQNFSYTQMISPVKSNSFSVGTLICS</sequence>
<dbReference type="AlphaFoldDB" id="A0A0A9GIX5"/>
<name>A0A0A9GIX5_ARUDO</name>
<accession>A0A0A9GIX5</accession>
<reference evidence="1" key="2">
    <citation type="journal article" date="2015" name="Data Brief">
        <title>Shoot transcriptome of the giant reed, Arundo donax.</title>
        <authorList>
            <person name="Barrero R.A."/>
            <person name="Guerrero F.D."/>
            <person name="Moolhuijzen P."/>
            <person name="Goolsby J.A."/>
            <person name="Tidwell J."/>
            <person name="Bellgard S.E."/>
            <person name="Bellgard M.I."/>
        </authorList>
    </citation>
    <scope>NUCLEOTIDE SEQUENCE</scope>
    <source>
        <tissue evidence="1">Shoot tissue taken approximately 20 cm above the soil surface</tissue>
    </source>
</reference>
<reference evidence="1" key="1">
    <citation type="submission" date="2014-09" db="EMBL/GenBank/DDBJ databases">
        <authorList>
            <person name="Magalhaes I.L.F."/>
            <person name="Oliveira U."/>
            <person name="Santos F.R."/>
            <person name="Vidigal T.H.D.A."/>
            <person name="Brescovit A.D."/>
            <person name="Santos A.J."/>
        </authorList>
    </citation>
    <scope>NUCLEOTIDE SEQUENCE</scope>
    <source>
        <tissue evidence="1">Shoot tissue taken approximately 20 cm above the soil surface</tissue>
    </source>
</reference>
<organism evidence="1">
    <name type="scientific">Arundo donax</name>
    <name type="common">Giant reed</name>
    <name type="synonym">Donax arundinaceus</name>
    <dbReference type="NCBI Taxonomy" id="35708"/>
    <lineage>
        <taxon>Eukaryota</taxon>
        <taxon>Viridiplantae</taxon>
        <taxon>Streptophyta</taxon>
        <taxon>Embryophyta</taxon>
        <taxon>Tracheophyta</taxon>
        <taxon>Spermatophyta</taxon>
        <taxon>Magnoliopsida</taxon>
        <taxon>Liliopsida</taxon>
        <taxon>Poales</taxon>
        <taxon>Poaceae</taxon>
        <taxon>PACMAD clade</taxon>
        <taxon>Arundinoideae</taxon>
        <taxon>Arundineae</taxon>
        <taxon>Arundo</taxon>
    </lineage>
</organism>
<dbReference type="EMBL" id="GBRH01177303">
    <property type="protein sequence ID" value="JAE20593.1"/>
    <property type="molecule type" value="Transcribed_RNA"/>
</dbReference>